<feature type="region of interest" description="Disordered" evidence="1">
    <location>
        <begin position="435"/>
        <end position="491"/>
    </location>
</feature>
<feature type="compositionally biased region" description="Basic and acidic residues" evidence="1">
    <location>
        <begin position="27"/>
        <end position="66"/>
    </location>
</feature>
<evidence type="ECO:0000313" key="2">
    <source>
        <dbReference type="EMBL" id="KAH0631087.1"/>
    </source>
</evidence>
<feature type="compositionally biased region" description="Low complexity" evidence="1">
    <location>
        <begin position="644"/>
        <end position="658"/>
    </location>
</feature>
<dbReference type="InterPro" id="IPR024845">
    <property type="entry name" value="NHS-like"/>
</dbReference>
<organism evidence="2 3">
    <name type="scientific">Phrynosoma platyrhinos</name>
    <name type="common">Desert horned lizard</name>
    <dbReference type="NCBI Taxonomy" id="52577"/>
    <lineage>
        <taxon>Eukaryota</taxon>
        <taxon>Metazoa</taxon>
        <taxon>Chordata</taxon>
        <taxon>Craniata</taxon>
        <taxon>Vertebrata</taxon>
        <taxon>Euteleostomi</taxon>
        <taxon>Lepidosauria</taxon>
        <taxon>Squamata</taxon>
        <taxon>Bifurcata</taxon>
        <taxon>Unidentata</taxon>
        <taxon>Episquamata</taxon>
        <taxon>Toxicofera</taxon>
        <taxon>Iguania</taxon>
        <taxon>Phrynosomatidae</taxon>
        <taxon>Phrynosomatinae</taxon>
        <taxon>Phrynosoma</taxon>
    </lineage>
</organism>
<feature type="compositionally biased region" description="Pro residues" evidence="1">
    <location>
        <begin position="793"/>
        <end position="807"/>
    </location>
</feature>
<feature type="compositionally biased region" description="Polar residues" evidence="1">
    <location>
        <begin position="1137"/>
        <end position="1146"/>
    </location>
</feature>
<feature type="region of interest" description="Disordered" evidence="1">
    <location>
        <begin position="27"/>
        <end position="82"/>
    </location>
</feature>
<gene>
    <name evidence="2" type="ORF">JD844_005178</name>
</gene>
<feature type="compositionally biased region" description="Polar residues" evidence="1">
    <location>
        <begin position="196"/>
        <end position="212"/>
    </location>
</feature>
<feature type="compositionally biased region" description="Low complexity" evidence="1">
    <location>
        <begin position="544"/>
        <end position="559"/>
    </location>
</feature>
<feature type="compositionally biased region" description="Pro residues" evidence="1">
    <location>
        <begin position="72"/>
        <end position="82"/>
    </location>
</feature>
<feature type="compositionally biased region" description="Pro residues" evidence="1">
    <location>
        <begin position="989"/>
        <end position="998"/>
    </location>
</feature>
<feature type="compositionally biased region" description="Low complexity" evidence="1">
    <location>
        <begin position="933"/>
        <end position="944"/>
    </location>
</feature>
<feature type="compositionally biased region" description="Polar residues" evidence="1">
    <location>
        <begin position="1315"/>
        <end position="1341"/>
    </location>
</feature>
<feature type="region of interest" description="Disordered" evidence="1">
    <location>
        <begin position="191"/>
        <end position="248"/>
    </location>
</feature>
<name>A0ABQ7TNP3_PHRPL</name>
<feature type="compositionally biased region" description="Polar residues" evidence="1">
    <location>
        <begin position="463"/>
        <end position="475"/>
    </location>
</feature>
<dbReference type="Proteomes" id="UP000826234">
    <property type="component" value="Unassembled WGS sequence"/>
</dbReference>
<evidence type="ECO:0000313" key="3">
    <source>
        <dbReference type="Proteomes" id="UP000826234"/>
    </source>
</evidence>
<dbReference type="PANTHER" id="PTHR23039:SF6">
    <property type="entry name" value="SIMILAR TO MKIAA1522 PROTEIN"/>
    <property type="match status" value="1"/>
</dbReference>
<feature type="compositionally biased region" description="Basic and acidic residues" evidence="1">
    <location>
        <begin position="669"/>
        <end position="679"/>
    </location>
</feature>
<feature type="non-terminal residue" evidence="2">
    <location>
        <position position="1369"/>
    </location>
</feature>
<dbReference type="EMBL" id="JAIPUX010000035">
    <property type="protein sequence ID" value="KAH0631087.1"/>
    <property type="molecule type" value="Genomic_DNA"/>
</dbReference>
<keyword evidence="3" id="KW-1185">Reference proteome</keyword>
<evidence type="ECO:0000256" key="1">
    <source>
        <dbReference type="SAM" id="MobiDB-lite"/>
    </source>
</evidence>
<reference evidence="2 3" key="1">
    <citation type="journal article" date="2022" name="Gigascience">
        <title>A chromosome-level genome assembly and annotation of the desert horned lizard, Phrynosoma platyrhinos, provides insight into chromosomal rearrangements among reptiles.</title>
        <authorList>
            <person name="Koochekian N."/>
            <person name="Ascanio A."/>
            <person name="Farleigh K."/>
            <person name="Card D.C."/>
            <person name="Schield D.R."/>
            <person name="Castoe T.A."/>
            <person name="Jezkova T."/>
        </authorList>
    </citation>
    <scope>NUCLEOTIDE SEQUENCE [LARGE SCALE GENOMIC DNA]</scope>
    <source>
        <strain evidence="2">NK-2021</strain>
    </source>
</reference>
<feature type="compositionally biased region" description="Polar residues" evidence="1">
    <location>
        <begin position="680"/>
        <end position="692"/>
    </location>
</feature>
<feature type="compositionally biased region" description="Low complexity" evidence="1">
    <location>
        <begin position="700"/>
        <end position="713"/>
    </location>
</feature>
<dbReference type="PANTHER" id="PTHR23039">
    <property type="entry name" value="NANCE-HORAN SYNDROME PROTEIN"/>
    <property type="match status" value="1"/>
</dbReference>
<feature type="region of interest" description="Disordered" evidence="1">
    <location>
        <begin position="1250"/>
        <end position="1348"/>
    </location>
</feature>
<feature type="compositionally biased region" description="Low complexity" evidence="1">
    <location>
        <begin position="453"/>
        <end position="462"/>
    </location>
</feature>
<comment type="caution">
    <text evidence="2">The sequence shown here is derived from an EMBL/GenBank/DDBJ whole genome shotgun (WGS) entry which is preliminary data.</text>
</comment>
<accession>A0ABQ7TNP3</accession>
<protein>
    <recommendedName>
        <fullName evidence="4">KIAA1522</fullName>
    </recommendedName>
</protein>
<feature type="compositionally biased region" description="Low complexity" evidence="1">
    <location>
        <begin position="741"/>
        <end position="770"/>
    </location>
</feature>
<proteinExistence type="predicted"/>
<feature type="compositionally biased region" description="Basic and acidic residues" evidence="1">
    <location>
        <begin position="613"/>
        <end position="623"/>
    </location>
</feature>
<evidence type="ECO:0008006" key="4">
    <source>
        <dbReference type="Google" id="ProtNLM"/>
    </source>
</evidence>
<feature type="compositionally biased region" description="Basic and acidic residues" evidence="1">
    <location>
        <begin position="229"/>
        <end position="240"/>
    </location>
</feature>
<dbReference type="Pfam" id="PF15273">
    <property type="entry name" value="NHS"/>
    <property type="match status" value="1"/>
</dbReference>
<feature type="region of interest" description="Disordered" evidence="1">
    <location>
        <begin position="525"/>
        <end position="1069"/>
    </location>
</feature>
<feature type="region of interest" description="Disordered" evidence="1">
    <location>
        <begin position="1090"/>
        <end position="1175"/>
    </location>
</feature>
<feature type="compositionally biased region" description="Low complexity" evidence="1">
    <location>
        <begin position="961"/>
        <end position="972"/>
    </location>
</feature>
<sequence length="1369" mass="144053">MGNSYRKRNPPGAKSTWSFWNFGRTERLKTGGRGRDAVARLKEKGTKDQDQDQEQDQDRAAEDQKAGRQAGGPPPPAPPWASYPPSLAPWGWWECLRMVVFLGRNLPSLLALFKKKGAAKAENERRLSVQYKAGDERLDNVFFPSSRPPHLEQLHIQAQAGLKSLQNQGKQKQTKIASDASSIQSSCLSTDGDDVSIQSQTPSCTTETTSDDALSIRSEMIQRKGSTFRPHDSFPKSGKSEKRRRERRTTVLGLPQHVQKELGLSNGYDLKKRPGSIAVRSSPSPQPLANGSQVVGNVILIPTIDGKLQPPAVHEGGARVSLQALEAEAATTDSALQRHIDRVYYDDSVLGRKTEAKLSPLARPKSLAVPWMTTQPGSPELLGPVMSISPQGTYLSKIIPNAILPPMVDVIALSRNRVRTLSRCSLSTASPATSIRSMGRFPSVPRSREHSSSSDNWSHSQSTETIVSNTSTISSHGGRKDGDSGPNGQAPLMAKRELDQLSTYSSASGISSNCPNARVTAIPASPSLLGVRHPGSTGGGGSSGRASPAYSSSSVADGSDNVSLRSDRSSTRSVSLRKMKRAPAPPRRTYSLHQKAQQLEAEGVPRAMGLPPKPDRRPPHEGSEAWATGRQASPSLTGEDEVFSPSCSSETSSLACSPDISHRSPITVDKLREAEELRATESQGLPSKNSSPDRFGRTMSPSSGYSSQSGTPTLHAKSLVGPALSPGKKRPQPKKPERVCSLQSPVGLSVSSSLTSLSSSASDAAPLDPVTVPSLPSPPDGPARSKMERFVIPPHPKVPAPTCPPPTKAQQAEPKADKAAIPSSPDKQPSIVAKPSNGSPPPSPPPAYHPPPPPAKKSDASPEAPTASIATVAAPTPSEMEVDASPDTQWPPPPPPVPEEHDLSMADFPPPDEAYFLLLPPGSQPAEAEETSSTDTTKAASTKELLANQRATTAGEAKVATSSPPFSTTVSSKGQQHRLPDDTALPAPKMEPPSPPKLPMARGELPGSQQNHWKPPMPALASAAAVPTPPTLQVNLKKPANGLLPDPKKEPASRSKSGSVPKEDANLPIVTPSLLQMVRLRSVNMDAHGPAAVPVVGKPLAEPNGLSSGLNGKPGSQHAPQKPIRKSLSLRGPPSASKETTSSNPLHNAVRLKASTLSSRDAPGLGVAERKTGNRMTLPSFSAAAAAHLAAGEAKDGPASPLHKSPASTASFIFAKSPKKMVIESPSSPEAQANLKKNLVAELMNLSGQRSVASPGLNHPASGKTQVQKVPPPIAKKPLLGPGHLQPPRSPKSTGAEELSSPQMALGDRTKSDMAGNQANTVGANGTSPSAVPETPLQSPLAQGKEIWSGVGIGESQLAAGDSVKEDPV</sequence>
<feature type="compositionally biased region" description="Pro residues" evidence="1">
    <location>
        <begin position="838"/>
        <end position="855"/>
    </location>
</feature>